<organism evidence="1 2">
    <name type="scientific">Glonium stellatum</name>
    <dbReference type="NCBI Taxonomy" id="574774"/>
    <lineage>
        <taxon>Eukaryota</taxon>
        <taxon>Fungi</taxon>
        <taxon>Dikarya</taxon>
        <taxon>Ascomycota</taxon>
        <taxon>Pezizomycotina</taxon>
        <taxon>Dothideomycetes</taxon>
        <taxon>Pleosporomycetidae</taxon>
        <taxon>Gloniales</taxon>
        <taxon>Gloniaceae</taxon>
        <taxon>Glonium</taxon>
    </lineage>
</organism>
<keyword evidence="2" id="KW-1185">Reference proteome</keyword>
<reference evidence="1 2" key="1">
    <citation type="journal article" date="2016" name="Nat. Commun.">
        <title>Ectomycorrhizal ecology is imprinted in the genome of the dominant symbiotic fungus Cenococcum geophilum.</title>
        <authorList>
            <consortium name="DOE Joint Genome Institute"/>
            <person name="Peter M."/>
            <person name="Kohler A."/>
            <person name="Ohm R.A."/>
            <person name="Kuo A."/>
            <person name="Krutzmann J."/>
            <person name="Morin E."/>
            <person name="Arend M."/>
            <person name="Barry K.W."/>
            <person name="Binder M."/>
            <person name="Choi C."/>
            <person name="Clum A."/>
            <person name="Copeland A."/>
            <person name="Grisel N."/>
            <person name="Haridas S."/>
            <person name="Kipfer T."/>
            <person name="LaButti K."/>
            <person name="Lindquist E."/>
            <person name="Lipzen A."/>
            <person name="Maire R."/>
            <person name="Meier B."/>
            <person name="Mihaltcheva S."/>
            <person name="Molinier V."/>
            <person name="Murat C."/>
            <person name="Poggeler S."/>
            <person name="Quandt C.A."/>
            <person name="Sperisen C."/>
            <person name="Tritt A."/>
            <person name="Tisserant E."/>
            <person name="Crous P.W."/>
            <person name="Henrissat B."/>
            <person name="Nehls U."/>
            <person name="Egli S."/>
            <person name="Spatafora J.W."/>
            <person name="Grigoriev I.V."/>
            <person name="Martin F.M."/>
        </authorList>
    </citation>
    <scope>NUCLEOTIDE SEQUENCE [LARGE SCALE GENOMIC DNA]</scope>
    <source>
        <strain evidence="1 2">CBS 207.34</strain>
    </source>
</reference>
<dbReference type="Proteomes" id="UP000250140">
    <property type="component" value="Unassembled WGS sequence"/>
</dbReference>
<sequence length="71" mass="7606">MKTFAEIEEIVAAITISLGSSAVGGSGCSQMFMATSIRKVRVAVEEHMHSLSVSSCPHCLNPWINEPRKSG</sequence>
<evidence type="ECO:0000313" key="1">
    <source>
        <dbReference type="EMBL" id="OCL07442.1"/>
    </source>
</evidence>
<proteinExistence type="predicted"/>
<name>A0A8E2JS71_9PEZI</name>
<dbReference type="EMBL" id="KV749871">
    <property type="protein sequence ID" value="OCL07442.1"/>
    <property type="molecule type" value="Genomic_DNA"/>
</dbReference>
<gene>
    <name evidence="1" type="ORF">AOQ84DRAFT_58693</name>
</gene>
<dbReference type="PROSITE" id="PS51257">
    <property type="entry name" value="PROKAR_LIPOPROTEIN"/>
    <property type="match status" value="1"/>
</dbReference>
<dbReference type="AlphaFoldDB" id="A0A8E2JS71"/>
<evidence type="ECO:0000313" key="2">
    <source>
        <dbReference type="Proteomes" id="UP000250140"/>
    </source>
</evidence>
<accession>A0A8E2JS71</accession>
<protein>
    <submittedName>
        <fullName evidence="1">Uncharacterized protein</fullName>
    </submittedName>
</protein>